<keyword evidence="2" id="KW-1185">Reference proteome</keyword>
<comment type="caution">
    <text evidence="1">The sequence shown here is derived from an EMBL/GenBank/DDBJ whole genome shotgun (WGS) entry which is preliminary data.</text>
</comment>
<proteinExistence type="predicted"/>
<accession>A0AC60P0W1</accession>
<evidence type="ECO:0000313" key="2">
    <source>
        <dbReference type="Proteomes" id="UP000805193"/>
    </source>
</evidence>
<gene>
    <name evidence="1" type="ORF">HPB47_010048</name>
</gene>
<reference evidence="1 2" key="1">
    <citation type="journal article" date="2020" name="Cell">
        <title>Large-Scale Comparative Analyses of Tick Genomes Elucidate Their Genetic Diversity and Vector Capacities.</title>
        <authorList>
            <consortium name="Tick Genome and Microbiome Consortium (TIGMIC)"/>
            <person name="Jia N."/>
            <person name="Wang J."/>
            <person name="Shi W."/>
            <person name="Du L."/>
            <person name="Sun Y."/>
            <person name="Zhan W."/>
            <person name="Jiang J.F."/>
            <person name="Wang Q."/>
            <person name="Zhang B."/>
            <person name="Ji P."/>
            <person name="Bell-Sakyi L."/>
            <person name="Cui X.M."/>
            <person name="Yuan T.T."/>
            <person name="Jiang B.G."/>
            <person name="Yang W.F."/>
            <person name="Lam T.T."/>
            <person name="Chang Q.C."/>
            <person name="Ding S.J."/>
            <person name="Wang X.J."/>
            <person name="Zhu J.G."/>
            <person name="Ruan X.D."/>
            <person name="Zhao L."/>
            <person name="Wei J.T."/>
            <person name="Ye R.Z."/>
            <person name="Que T.C."/>
            <person name="Du C.H."/>
            <person name="Zhou Y.H."/>
            <person name="Cheng J.X."/>
            <person name="Dai P.F."/>
            <person name="Guo W.B."/>
            <person name="Han X.H."/>
            <person name="Huang E.J."/>
            <person name="Li L.F."/>
            <person name="Wei W."/>
            <person name="Gao Y.C."/>
            <person name="Liu J.Z."/>
            <person name="Shao H.Z."/>
            <person name="Wang X."/>
            <person name="Wang C.C."/>
            <person name="Yang T.C."/>
            <person name="Huo Q.B."/>
            <person name="Li W."/>
            <person name="Chen H.Y."/>
            <person name="Chen S.E."/>
            <person name="Zhou L.G."/>
            <person name="Ni X.B."/>
            <person name="Tian J.H."/>
            <person name="Sheng Y."/>
            <person name="Liu T."/>
            <person name="Pan Y.S."/>
            <person name="Xia L.Y."/>
            <person name="Li J."/>
            <person name="Zhao F."/>
            <person name="Cao W.C."/>
        </authorList>
    </citation>
    <scope>NUCLEOTIDE SEQUENCE [LARGE SCALE GENOMIC DNA]</scope>
    <source>
        <strain evidence="1">Iper-2018</strain>
    </source>
</reference>
<protein>
    <submittedName>
        <fullName evidence="1">Uncharacterized protein</fullName>
    </submittedName>
</protein>
<name>A0AC60P0W1_IXOPE</name>
<evidence type="ECO:0000313" key="1">
    <source>
        <dbReference type="EMBL" id="KAG0412814.1"/>
    </source>
</evidence>
<dbReference type="EMBL" id="JABSTQ010011320">
    <property type="protein sequence ID" value="KAG0412814.1"/>
    <property type="molecule type" value="Genomic_DNA"/>
</dbReference>
<dbReference type="Proteomes" id="UP000805193">
    <property type="component" value="Unassembled WGS sequence"/>
</dbReference>
<sequence length="284" mass="31861">MGEPTPLCVNVSTTNSATENLSRYDMINWVNDCLRTRYTKIEELCSGAAYCQFMDMMFPGCVSLKKVKVKTNMEHEYIQNFKVLQACFKKVGVNKNIPVDQMIQGRFQDNFEFVQWFKKFFDANYVGRKYDPVEARGSTINWGGTPTGPSGIAHNHKVAASRSAHATKPMTRKALGFDSKHIGAATWIPGGAAGGGLHKLENLTSQVSKLKTKVDGLEKERDFYYGKLRDIEVLCQEREQKNGKSVGTEEILEILYATKEGFAVPEDYVEEAVAGNDRNDEEQS</sequence>
<organism evidence="1 2">
    <name type="scientific">Ixodes persulcatus</name>
    <name type="common">Taiga tick</name>
    <dbReference type="NCBI Taxonomy" id="34615"/>
    <lineage>
        <taxon>Eukaryota</taxon>
        <taxon>Metazoa</taxon>
        <taxon>Ecdysozoa</taxon>
        <taxon>Arthropoda</taxon>
        <taxon>Chelicerata</taxon>
        <taxon>Arachnida</taxon>
        <taxon>Acari</taxon>
        <taxon>Parasitiformes</taxon>
        <taxon>Ixodida</taxon>
        <taxon>Ixodoidea</taxon>
        <taxon>Ixodidae</taxon>
        <taxon>Ixodinae</taxon>
        <taxon>Ixodes</taxon>
    </lineage>
</organism>